<gene>
    <name evidence="2" type="ORF">B0H17DRAFT_1138553</name>
</gene>
<dbReference type="EMBL" id="JARKIE010000120">
    <property type="protein sequence ID" value="KAJ7681259.1"/>
    <property type="molecule type" value="Genomic_DNA"/>
</dbReference>
<feature type="region of interest" description="Disordered" evidence="1">
    <location>
        <begin position="1"/>
        <end position="22"/>
    </location>
</feature>
<dbReference type="Proteomes" id="UP001221757">
    <property type="component" value="Unassembled WGS sequence"/>
</dbReference>
<evidence type="ECO:0000313" key="3">
    <source>
        <dbReference type="Proteomes" id="UP001221757"/>
    </source>
</evidence>
<dbReference type="AlphaFoldDB" id="A0AAD7G9H6"/>
<comment type="caution">
    <text evidence="2">The sequence shown here is derived from an EMBL/GenBank/DDBJ whole genome shotgun (WGS) entry which is preliminary data.</text>
</comment>
<evidence type="ECO:0000256" key="1">
    <source>
        <dbReference type="SAM" id="MobiDB-lite"/>
    </source>
</evidence>
<evidence type="ECO:0000313" key="2">
    <source>
        <dbReference type="EMBL" id="KAJ7681259.1"/>
    </source>
</evidence>
<accession>A0AAD7G9H6</accession>
<sequence length="178" mass="19621">MPTSVQSVHVSAPSSRGSSTMRKLHAQNFLQPRGAACKCGSWPGLNSVCSSTSTWHREWDPESAKQNPSAIMEQPQDLHERNYIQIKVTETKTTSASRGEACTMVVVRIAGGLRAELVHTLCRDSTLEKKTAETCAAADWMRVGIVRMPALSRVHSACQTNTGVIAQLRFLYVMYIWG</sequence>
<name>A0AAD7G9H6_MYCRO</name>
<feature type="compositionally biased region" description="Polar residues" evidence="1">
    <location>
        <begin position="1"/>
        <end position="21"/>
    </location>
</feature>
<reference evidence="2" key="1">
    <citation type="submission" date="2023-03" db="EMBL/GenBank/DDBJ databases">
        <title>Massive genome expansion in bonnet fungi (Mycena s.s.) driven by repeated elements and novel gene families across ecological guilds.</title>
        <authorList>
            <consortium name="Lawrence Berkeley National Laboratory"/>
            <person name="Harder C.B."/>
            <person name="Miyauchi S."/>
            <person name="Viragh M."/>
            <person name="Kuo A."/>
            <person name="Thoen E."/>
            <person name="Andreopoulos B."/>
            <person name="Lu D."/>
            <person name="Skrede I."/>
            <person name="Drula E."/>
            <person name="Henrissat B."/>
            <person name="Morin E."/>
            <person name="Kohler A."/>
            <person name="Barry K."/>
            <person name="LaButti K."/>
            <person name="Morin E."/>
            <person name="Salamov A."/>
            <person name="Lipzen A."/>
            <person name="Mereny Z."/>
            <person name="Hegedus B."/>
            <person name="Baldrian P."/>
            <person name="Stursova M."/>
            <person name="Weitz H."/>
            <person name="Taylor A."/>
            <person name="Grigoriev I.V."/>
            <person name="Nagy L.G."/>
            <person name="Martin F."/>
            <person name="Kauserud H."/>
        </authorList>
    </citation>
    <scope>NUCLEOTIDE SEQUENCE</scope>
    <source>
        <strain evidence="2">CBHHK067</strain>
    </source>
</reference>
<organism evidence="2 3">
    <name type="scientific">Mycena rosella</name>
    <name type="common">Pink bonnet</name>
    <name type="synonym">Agaricus rosellus</name>
    <dbReference type="NCBI Taxonomy" id="1033263"/>
    <lineage>
        <taxon>Eukaryota</taxon>
        <taxon>Fungi</taxon>
        <taxon>Dikarya</taxon>
        <taxon>Basidiomycota</taxon>
        <taxon>Agaricomycotina</taxon>
        <taxon>Agaricomycetes</taxon>
        <taxon>Agaricomycetidae</taxon>
        <taxon>Agaricales</taxon>
        <taxon>Marasmiineae</taxon>
        <taxon>Mycenaceae</taxon>
        <taxon>Mycena</taxon>
    </lineage>
</organism>
<keyword evidence="3" id="KW-1185">Reference proteome</keyword>
<proteinExistence type="predicted"/>
<protein>
    <submittedName>
        <fullName evidence="2">Uncharacterized protein</fullName>
    </submittedName>
</protein>